<gene>
    <name evidence="3" type="ORF">OF122_04005</name>
</gene>
<organism evidence="3 4">
    <name type="scientific">Pelagibacterium flavum</name>
    <dbReference type="NCBI Taxonomy" id="2984530"/>
    <lineage>
        <taxon>Bacteria</taxon>
        <taxon>Pseudomonadati</taxon>
        <taxon>Pseudomonadota</taxon>
        <taxon>Alphaproteobacteria</taxon>
        <taxon>Hyphomicrobiales</taxon>
        <taxon>Devosiaceae</taxon>
        <taxon>Pelagibacterium</taxon>
    </lineage>
</organism>
<keyword evidence="4" id="KW-1185">Reference proteome</keyword>
<feature type="transmembrane region" description="Helical" evidence="1">
    <location>
        <begin position="157"/>
        <end position="175"/>
    </location>
</feature>
<evidence type="ECO:0000313" key="4">
    <source>
        <dbReference type="Proteomes" id="UP001163882"/>
    </source>
</evidence>
<sequence length="309" mass="33129">MSSVKATSAPISPARMGVLIMLLAMFLFSLNDAMGKWLVATYSVGQVLLLRSAVALVILLPFLWKSGLKPILSAERPMLQFARVVFSTAEVFCFYWAVYFLPLADVMTYWLAAPIYVAAMSPFLLKEKVGPIRWAAIGLGFVGVLVALTPSGEVNPLAILVSVVGTLAFALMVITGRTLRGTPDKTLVFFQITGALIAGLILTPFGWVTPTLPDFVLLGTLGVVAMLAHMCVNRAVKLADAAAVAPLQYTLLPWAIILGYLLFGDLPRPLTLIGAAIIITSSFIIYLREQRTKRAAPAAPSTSGTGETL</sequence>
<dbReference type="InterPro" id="IPR000620">
    <property type="entry name" value="EamA_dom"/>
</dbReference>
<dbReference type="InterPro" id="IPR037185">
    <property type="entry name" value="EmrE-like"/>
</dbReference>
<feature type="transmembrane region" description="Helical" evidence="1">
    <location>
        <begin position="84"/>
        <end position="101"/>
    </location>
</feature>
<feature type="transmembrane region" description="Helical" evidence="1">
    <location>
        <begin position="107"/>
        <end position="125"/>
    </location>
</feature>
<protein>
    <submittedName>
        <fullName evidence="3">DMT family transporter</fullName>
    </submittedName>
</protein>
<feature type="domain" description="EamA" evidence="2">
    <location>
        <begin position="158"/>
        <end position="286"/>
    </location>
</feature>
<name>A0ABY6IU33_9HYPH</name>
<feature type="transmembrane region" description="Helical" evidence="1">
    <location>
        <begin position="244"/>
        <end position="263"/>
    </location>
</feature>
<dbReference type="SUPFAM" id="SSF103481">
    <property type="entry name" value="Multidrug resistance efflux transporter EmrE"/>
    <property type="match status" value="2"/>
</dbReference>
<feature type="transmembrane region" description="Helical" evidence="1">
    <location>
        <begin position="187"/>
        <end position="209"/>
    </location>
</feature>
<evidence type="ECO:0000256" key="1">
    <source>
        <dbReference type="SAM" id="Phobius"/>
    </source>
</evidence>
<accession>A0ABY6IU33</accession>
<feature type="transmembrane region" description="Helical" evidence="1">
    <location>
        <begin position="132"/>
        <end position="151"/>
    </location>
</feature>
<feature type="transmembrane region" description="Helical" evidence="1">
    <location>
        <begin position="42"/>
        <end position="64"/>
    </location>
</feature>
<dbReference type="PANTHER" id="PTHR22911">
    <property type="entry name" value="ACYL-MALONYL CONDENSING ENZYME-RELATED"/>
    <property type="match status" value="1"/>
</dbReference>
<dbReference type="Proteomes" id="UP001163882">
    <property type="component" value="Chromosome"/>
</dbReference>
<feature type="transmembrane region" description="Helical" evidence="1">
    <location>
        <begin position="215"/>
        <end position="232"/>
    </location>
</feature>
<dbReference type="PANTHER" id="PTHR22911:SF135">
    <property type="entry name" value="BLR4310 PROTEIN"/>
    <property type="match status" value="1"/>
</dbReference>
<dbReference type="Pfam" id="PF00892">
    <property type="entry name" value="EamA"/>
    <property type="match status" value="2"/>
</dbReference>
<dbReference type="RefSeq" id="WP_264226537.1">
    <property type="nucleotide sequence ID" value="NZ_CP107716.1"/>
</dbReference>
<feature type="domain" description="EamA" evidence="2">
    <location>
        <begin position="16"/>
        <end position="148"/>
    </location>
</feature>
<evidence type="ECO:0000313" key="3">
    <source>
        <dbReference type="EMBL" id="UYQ72939.1"/>
    </source>
</evidence>
<keyword evidence="1" id="KW-1133">Transmembrane helix</keyword>
<keyword evidence="1" id="KW-0812">Transmembrane</keyword>
<evidence type="ECO:0000259" key="2">
    <source>
        <dbReference type="Pfam" id="PF00892"/>
    </source>
</evidence>
<feature type="transmembrane region" description="Helical" evidence="1">
    <location>
        <begin position="12"/>
        <end position="30"/>
    </location>
</feature>
<dbReference type="EMBL" id="CP107716">
    <property type="protein sequence ID" value="UYQ72939.1"/>
    <property type="molecule type" value="Genomic_DNA"/>
</dbReference>
<feature type="transmembrane region" description="Helical" evidence="1">
    <location>
        <begin position="269"/>
        <end position="287"/>
    </location>
</feature>
<dbReference type="Gene3D" id="1.10.3730.20">
    <property type="match status" value="1"/>
</dbReference>
<keyword evidence="1" id="KW-0472">Membrane</keyword>
<proteinExistence type="predicted"/>
<reference evidence="3" key="1">
    <citation type="submission" date="2022-10" db="EMBL/GenBank/DDBJ databases">
        <title>YIM 151497 complete genome.</title>
        <authorList>
            <person name="Chen X."/>
        </authorList>
    </citation>
    <scope>NUCLEOTIDE SEQUENCE</scope>
    <source>
        <strain evidence="3">YIM 151497</strain>
    </source>
</reference>